<dbReference type="Proteomes" id="UP000007015">
    <property type="component" value="Chromosome 12"/>
</dbReference>
<keyword evidence="1" id="KW-1133">Transmembrane helix</keyword>
<keyword evidence="3" id="KW-1185">Reference proteome</keyword>
<evidence type="ECO:0000256" key="1">
    <source>
        <dbReference type="SAM" id="Phobius"/>
    </source>
</evidence>
<evidence type="ECO:0000313" key="2">
    <source>
        <dbReference type="EMBL" id="EEC69369.1"/>
    </source>
</evidence>
<gene>
    <name evidence="2" type="ORF">OsI_38496</name>
</gene>
<organism evidence="2 3">
    <name type="scientific">Oryza sativa subsp. indica</name>
    <name type="common">Rice</name>
    <dbReference type="NCBI Taxonomy" id="39946"/>
    <lineage>
        <taxon>Eukaryota</taxon>
        <taxon>Viridiplantae</taxon>
        <taxon>Streptophyta</taxon>
        <taxon>Embryophyta</taxon>
        <taxon>Tracheophyta</taxon>
        <taxon>Spermatophyta</taxon>
        <taxon>Magnoliopsida</taxon>
        <taxon>Liliopsida</taxon>
        <taxon>Poales</taxon>
        <taxon>Poaceae</taxon>
        <taxon>BOP clade</taxon>
        <taxon>Oryzoideae</taxon>
        <taxon>Oryzeae</taxon>
        <taxon>Oryzinae</taxon>
        <taxon>Oryza</taxon>
        <taxon>Oryza sativa</taxon>
    </lineage>
</organism>
<accession>B8BM49</accession>
<keyword evidence="1" id="KW-0812">Transmembrane</keyword>
<dbReference type="Gramene" id="BGIOSGA036108-TA">
    <property type="protein sequence ID" value="BGIOSGA036108-PA"/>
    <property type="gene ID" value="BGIOSGA036108"/>
</dbReference>
<sequence>MKNDDDVESPLLAAAADADHHDVDNSHPAAGSSFALACAVAASLTSIIYGYSNLPKSQIDPLAAAEPPWPLIAKVFLFFLVRAQIGA</sequence>
<dbReference type="AlphaFoldDB" id="B8BM49"/>
<dbReference type="EMBL" id="CM000137">
    <property type="protein sequence ID" value="EEC69369.1"/>
    <property type="molecule type" value="Genomic_DNA"/>
</dbReference>
<protein>
    <submittedName>
        <fullName evidence="2">Uncharacterized protein</fullName>
    </submittedName>
</protein>
<name>B8BM49_ORYSI</name>
<dbReference type="STRING" id="39946.B8BM49"/>
<feature type="transmembrane region" description="Helical" evidence="1">
    <location>
        <begin position="29"/>
        <end position="51"/>
    </location>
</feature>
<reference evidence="2 3" key="1">
    <citation type="journal article" date="2005" name="PLoS Biol.">
        <title>The genomes of Oryza sativa: a history of duplications.</title>
        <authorList>
            <person name="Yu J."/>
            <person name="Wang J."/>
            <person name="Lin W."/>
            <person name="Li S."/>
            <person name="Li H."/>
            <person name="Zhou J."/>
            <person name="Ni P."/>
            <person name="Dong W."/>
            <person name="Hu S."/>
            <person name="Zeng C."/>
            <person name="Zhang J."/>
            <person name="Zhang Y."/>
            <person name="Li R."/>
            <person name="Xu Z."/>
            <person name="Li S."/>
            <person name="Li X."/>
            <person name="Zheng H."/>
            <person name="Cong L."/>
            <person name="Lin L."/>
            <person name="Yin J."/>
            <person name="Geng J."/>
            <person name="Li G."/>
            <person name="Shi J."/>
            <person name="Liu J."/>
            <person name="Lv H."/>
            <person name="Li J."/>
            <person name="Wang J."/>
            <person name="Deng Y."/>
            <person name="Ran L."/>
            <person name="Shi X."/>
            <person name="Wang X."/>
            <person name="Wu Q."/>
            <person name="Li C."/>
            <person name="Ren X."/>
            <person name="Wang J."/>
            <person name="Wang X."/>
            <person name="Li D."/>
            <person name="Liu D."/>
            <person name="Zhang X."/>
            <person name="Ji Z."/>
            <person name="Zhao W."/>
            <person name="Sun Y."/>
            <person name="Zhang Z."/>
            <person name="Bao J."/>
            <person name="Han Y."/>
            <person name="Dong L."/>
            <person name="Ji J."/>
            <person name="Chen P."/>
            <person name="Wu S."/>
            <person name="Liu J."/>
            <person name="Xiao Y."/>
            <person name="Bu D."/>
            <person name="Tan J."/>
            <person name="Yang L."/>
            <person name="Ye C."/>
            <person name="Zhang J."/>
            <person name="Xu J."/>
            <person name="Zhou Y."/>
            <person name="Yu Y."/>
            <person name="Zhang B."/>
            <person name="Zhuang S."/>
            <person name="Wei H."/>
            <person name="Liu B."/>
            <person name="Lei M."/>
            <person name="Yu H."/>
            <person name="Li Y."/>
            <person name="Xu H."/>
            <person name="Wei S."/>
            <person name="He X."/>
            <person name="Fang L."/>
            <person name="Zhang Z."/>
            <person name="Zhang Y."/>
            <person name="Huang X."/>
            <person name="Su Z."/>
            <person name="Tong W."/>
            <person name="Li J."/>
            <person name="Tong Z."/>
            <person name="Li S."/>
            <person name="Ye J."/>
            <person name="Wang L."/>
            <person name="Fang L."/>
            <person name="Lei T."/>
            <person name="Chen C."/>
            <person name="Chen H."/>
            <person name="Xu Z."/>
            <person name="Li H."/>
            <person name="Huang H."/>
            <person name="Zhang F."/>
            <person name="Xu H."/>
            <person name="Li N."/>
            <person name="Zhao C."/>
            <person name="Li S."/>
            <person name="Dong L."/>
            <person name="Huang Y."/>
            <person name="Li L."/>
            <person name="Xi Y."/>
            <person name="Qi Q."/>
            <person name="Li W."/>
            <person name="Zhang B."/>
            <person name="Hu W."/>
            <person name="Zhang Y."/>
            <person name="Tian X."/>
            <person name="Jiao Y."/>
            <person name="Liang X."/>
            <person name="Jin J."/>
            <person name="Gao L."/>
            <person name="Zheng W."/>
            <person name="Hao B."/>
            <person name="Liu S."/>
            <person name="Wang W."/>
            <person name="Yuan L."/>
            <person name="Cao M."/>
            <person name="McDermott J."/>
            <person name="Samudrala R."/>
            <person name="Wang J."/>
            <person name="Wong G.K."/>
            <person name="Yang H."/>
        </authorList>
    </citation>
    <scope>NUCLEOTIDE SEQUENCE [LARGE SCALE GENOMIC DNA]</scope>
    <source>
        <strain evidence="3">cv. 93-11</strain>
    </source>
</reference>
<keyword evidence="1" id="KW-0472">Membrane</keyword>
<proteinExistence type="predicted"/>
<dbReference type="HOGENOM" id="CLU_2487365_0_0_1"/>
<evidence type="ECO:0000313" key="3">
    <source>
        <dbReference type="Proteomes" id="UP000007015"/>
    </source>
</evidence>